<dbReference type="CDD" id="cd12797">
    <property type="entry name" value="M23_peptidase"/>
    <property type="match status" value="1"/>
</dbReference>
<feature type="region of interest" description="Disordered" evidence="2">
    <location>
        <begin position="1"/>
        <end position="20"/>
    </location>
</feature>
<accession>A0A022KVP6</accession>
<evidence type="ECO:0000313" key="5">
    <source>
        <dbReference type="Proteomes" id="UP000019754"/>
    </source>
</evidence>
<reference evidence="4 5" key="1">
    <citation type="journal article" date="2013" name="Genome Announc.">
        <title>Draft genome sequence of an Actinobacterium, Brachybacterium muris strain UCD-AY4.</title>
        <authorList>
            <person name="Lo J.R."/>
            <person name="Lang J.M."/>
            <person name="Darling A.E."/>
            <person name="Eisen J.A."/>
            <person name="Coil D.A."/>
        </authorList>
    </citation>
    <scope>NUCLEOTIDE SEQUENCE [LARGE SCALE GENOMIC DNA]</scope>
    <source>
        <strain evidence="4 5">UCD-AY4</strain>
    </source>
</reference>
<dbReference type="InterPro" id="IPR016047">
    <property type="entry name" value="M23ase_b-sheet_dom"/>
</dbReference>
<dbReference type="Gene3D" id="2.70.70.10">
    <property type="entry name" value="Glucose Permease (Domain IIA)"/>
    <property type="match status" value="1"/>
</dbReference>
<organism evidence="4 5">
    <name type="scientific">Brachybacterium muris UCD-AY4</name>
    <dbReference type="NCBI Taxonomy" id="1249481"/>
    <lineage>
        <taxon>Bacteria</taxon>
        <taxon>Bacillati</taxon>
        <taxon>Actinomycetota</taxon>
        <taxon>Actinomycetes</taxon>
        <taxon>Micrococcales</taxon>
        <taxon>Dermabacteraceae</taxon>
        <taxon>Brachybacterium</taxon>
    </lineage>
</organism>
<feature type="domain" description="M23ase beta-sheet core" evidence="3">
    <location>
        <begin position="192"/>
        <end position="287"/>
    </location>
</feature>
<dbReference type="HOGENOM" id="CLU_1072510_0_0_11"/>
<dbReference type="PANTHER" id="PTHR21666">
    <property type="entry name" value="PEPTIDASE-RELATED"/>
    <property type="match status" value="1"/>
</dbReference>
<dbReference type="PANTHER" id="PTHR21666:SF289">
    <property type="entry name" value="L-ALA--D-GLU ENDOPEPTIDASE"/>
    <property type="match status" value="1"/>
</dbReference>
<evidence type="ECO:0000256" key="1">
    <source>
        <dbReference type="ARBA" id="ARBA00022729"/>
    </source>
</evidence>
<comment type="caution">
    <text evidence="4">The sequence shown here is derived from an EMBL/GenBank/DDBJ whole genome shotgun (WGS) entry which is preliminary data.</text>
</comment>
<dbReference type="InterPro" id="IPR011055">
    <property type="entry name" value="Dup_hybrid_motif"/>
</dbReference>
<dbReference type="Pfam" id="PF01551">
    <property type="entry name" value="Peptidase_M23"/>
    <property type="match status" value="1"/>
</dbReference>
<feature type="compositionally biased region" description="Basic and acidic residues" evidence="2">
    <location>
        <begin position="92"/>
        <end position="107"/>
    </location>
</feature>
<proteinExistence type="predicted"/>
<dbReference type="InterPro" id="IPR050570">
    <property type="entry name" value="Cell_wall_metabolism_enzyme"/>
</dbReference>
<keyword evidence="1" id="KW-0732">Signal</keyword>
<evidence type="ECO:0000259" key="3">
    <source>
        <dbReference type="Pfam" id="PF01551"/>
    </source>
</evidence>
<feature type="compositionally biased region" description="Low complexity" evidence="2">
    <location>
        <begin position="110"/>
        <end position="123"/>
    </location>
</feature>
<feature type="region of interest" description="Disordered" evidence="2">
    <location>
        <begin position="84"/>
        <end position="165"/>
    </location>
</feature>
<dbReference type="SUPFAM" id="SSF51261">
    <property type="entry name" value="Duplicated hybrid motif"/>
    <property type="match status" value="1"/>
</dbReference>
<evidence type="ECO:0000256" key="2">
    <source>
        <dbReference type="SAM" id="MobiDB-lite"/>
    </source>
</evidence>
<dbReference type="STRING" id="1249481.D641_0113555"/>
<gene>
    <name evidence="4" type="ORF">D641_0113555</name>
</gene>
<dbReference type="AlphaFoldDB" id="A0A022KVP6"/>
<name>A0A022KVP6_9MICO</name>
<dbReference type="Proteomes" id="UP000019754">
    <property type="component" value="Unassembled WGS sequence"/>
</dbReference>
<keyword evidence="5" id="KW-1185">Reference proteome</keyword>
<evidence type="ECO:0000313" key="4">
    <source>
        <dbReference type="EMBL" id="EYT48072.1"/>
    </source>
</evidence>
<sequence length="292" mass="29457">MANHRADGRALMSARSGAGTHRDSAVRTGVVKAGVLGALATATIAAPLAAMAADVEDAATAPQPAPAPVAEAPVEPVALPVAEAPLPASEVTEVRAEGDAASRDQERTSPAGAEAPEGEPAAPVEDESDVAESAATTGIKVSVPEPEPEPAAIDESGQPLPQNSGGYVRPVGGPITSSYGYRTHPVLGYSKLHDGVDFGASCGTPVHSVQSGTVIAVEYNGASGKRVKVDHGNGVVTGYYHLQSYGTSVGATVEAGEVVGYVGSTGRSTGCHLHFAKMDEAGNYSNPMSLLR</sequence>
<protein>
    <submittedName>
        <fullName evidence="4">Metalloendopeptidase</fullName>
    </submittedName>
</protein>
<dbReference type="GO" id="GO:0004222">
    <property type="term" value="F:metalloendopeptidase activity"/>
    <property type="evidence" value="ECO:0007669"/>
    <property type="project" value="TreeGrafter"/>
</dbReference>
<dbReference type="EMBL" id="AORC01000019">
    <property type="protein sequence ID" value="EYT48072.1"/>
    <property type="molecule type" value="Genomic_DNA"/>
</dbReference>